<dbReference type="Pfam" id="PF02854">
    <property type="entry name" value="MIF4G"/>
    <property type="match status" value="1"/>
</dbReference>
<dbReference type="SUPFAM" id="SSF48371">
    <property type="entry name" value="ARM repeat"/>
    <property type="match status" value="3"/>
</dbReference>
<dbReference type="PROSITE" id="PS51366">
    <property type="entry name" value="MI"/>
    <property type="match status" value="1"/>
</dbReference>
<accession>A0AAN8RS35</accession>
<feature type="domain" description="MI" evidence="8">
    <location>
        <begin position="766"/>
        <end position="889"/>
    </location>
</feature>
<dbReference type="FunFam" id="1.25.40.180:FF:000042">
    <property type="entry name" value="Eukaryotic translation initiation factor 4 gamma"/>
    <property type="match status" value="1"/>
</dbReference>
<dbReference type="InterPro" id="IPR016024">
    <property type="entry name" value="ARM-type_fold"/>
</dbReference>
<evidence type="ECO:0000256" key="5">
    <source>
        <dbReference type="ARBA" id="ARBA00022917"/>
    </source>
</evidence>
<keyword evidence="2" id="KW-0396">Initiation factor</keyword>
<feature type="region of interest" description="Disordered" evidence="6">
    <location>
        <begin position="703"/>
        <end position="763"/>
    </location>
</feature>
<dbReference type="Pfam" id="PF02020">
    <property type="entry name" value="W2"/>
    <property type="match status" value="1"/>
</dbReference>
<feature type="compositionally biased region" description="Polar residues" evidence="6">
    <location>
        <begin position="244"/>
        <end position="263"/>
    </location>
</feature>
<dbReference type="GO" id="GO:0003743">
    <property type="term" value="F:translation initiation factor activity"/>
    <property type="evidence" value="ECO:0007669"/>
    <property type="project" value="UniProtKB-KW"/>
</dbReference>
<dbReference type="PROSITE" id="PS51363">
    <property type="entry name" value="W2"/>
    <property type="match status" value="1"/>
</dbReference>
<dbReference type="Proteomes" id="UP001372834">
    <property type="component" value="Unassembled WGS sequence"/>
</dbReference>
<dbReference type="Pfam" id="PF21140">
    <property type="entry name" value="eIF4G1-like_eIF4E-bd"/>
    <property type="match status" value="1"/>
</dbReference>
<feature type="domain" description="W2" evidence="7">
    <location>
        <begin position="944"/>
        <end position="1113"/>
    </location>
</feature>
<dbReference type="InterPro" id="IPR003890">
    <property type="entry name" value="MIF4G-like_typ-3"/>
</dbReference>
<evidence type="ECO:0000256" key="1">
    <source>
        <dbReference type="ARBA" id="ARBA00005775"/>
    </source>
</evidence>
<dbReference type="EMBL" id="JAWJWE010000044">
    <property type="protein sequence ID" value="KAK6617386.1"/>
    <property type="molecule type" value="Genomic_DNA"/>
</dbReference>
<evidence type="ECO:0000313" key="10">
    <source>
        <dbReference type="Proteomes" id="UP001372834"/>
    </source>
</evidence>
<keyword evidence="4" id="KW-0810">Translation regulation</keyword>
<evidence type="ECO:0000259" key="8">
    <source>
        <dbReference type="PROSITE" id="PS51366"/>
    </source>
</evidence>
<dbReference type="AlphaFoldDB" id="A0AAN8RS35"/>
<dbReference type="PANTHER" id="PTHR23253:SF78">
    <property type="entry name" value="EUKARYOTIC TRANSLATION INITIATION FACTOR 4G1, ISOFORM B-RELATED"/>
    <property type="match status" value="1"/>
</dbReference>
<evidence type="ECO:0000313" key="9">
    <source>
        <dbReference type="EMBL" id="KAK6617386.1"/>
    </source>
</evidence>
<dbReference type="InterPro" id="IPR049485">
    <property type="entry name" value="eIF4G1-like_eIF4E-bd"/>
</dbReference>
<evidence type="ECO:0000256" key="2">
    <source>
        <dbReference type="ARBA" id="ARBA00022540"/>
    </source>
</evidence>
<gene>
    <name evidence="9" type="ORF">RUM43_014395</name>
</gene>
<organism evidence="9 10">
    <name type="scientific">Polyplax serrata</name>
    <name type="common">Common mouse louse</name>
    <dbReference type="NCBI Taxonomy" id="468196"/>
    <lineage>
        <taxon>Eukaryota</taxon>
        <taxon>Metazoa</taxon>
        <taxon>Ecdysozoa</taxon>
        <taxon>Arthropoda</taxon>
        <taxon>Hexapoda</taxon>
        <taxon>Insecta</taxon>
        <taxon>Pterygota</taxon>
        <taxon>Neoptera</taxon>
        <taxon>Paraneoptera</taxon>
        <taxon>Psocodea</taxon>
        <taxon>Troctomorpha</taxon>
        <taxon>Phthiraptera</taxon>
        <taxon>Anoplura</taxon>
        <taxon>Polyplacidae</taxon>
        <taxon>Polyplax</taxon>
    </lineage>
</organism>
<dbReference type="InterPro" id="IPR003891">
    <property type="entry name" value="Initiation_fac_eIF4g_MI"/>
</dbReference>
<feature type="compositionally biased region" description="Basic and acidic residues" evidence="6">
    <location>
        <begin position="82"/>
        <end position="91"/>
    </location>
</feature>
<feature type="region of interest" description="Disordered" evidence="6">
    <location>
        <begin position="238"/>
        <end position="272"/>
    </location>
</feature>
<dbReference type="GO" id="GO:0016281">
    <property type="term" value="C:eukaryotic translation initiation factor 4F complex"/>
    <property type="evidence" value="ECO:0007669"/>
    <property type="project" value="TreeGrafter"/>
</dbReference>
<dbReference type="GO" id="GO:0006417">
    <property type="term" value="P:regulation of translation"/>
    <property type="evidence" value="ECO:0007669"/>
    <property type="project" value="UniProtKB-KW"/>
</dbReference>
<feature type="compositionally biased region" description="Polar residues" evidence="6">
    <location>
        <begin position="609"/>
        <end position="621"/>
    </location>
</feature>
<feature type="region of interest" description="Disordered" evidence="6">
    <location>
        <begin position="587"/>
        <end position="622"/>
    </location>
</feature>
<dbReference type="SMART" id="SM00515">
    <property type="entry name" value="eIF5C"/>
    <property type="match status" value="1"/>
</dbReference>
<keyword evidence="3" id="KW-0597">Phosphoprotein</keyword>
<feature type="compositionally biased region" description="Low complexity" evidence="6">
    <location>
        <begin position="40"/>
        <end position="51"/>
    </location>
</feature>
<dbReference type="InterPro" id="IPR003307">
    <property type="entry name" value="W2_domain"/>
</dbReference>
<dbReference type="SMART" id="SM00543">
    <property type="entry name" value="MIF4G"/>
    <property type="match status" value="1"/>
</dbReference>
<dbReference type="PANTHER" id="PTHR23253">
    <property type="entry name" value="EUKARYOTIC TRANSLATION INITIATION FACTOR 4 GAMMA"/>
    <property type="match status" value="1"/>
</dbReference>
<name>A0AAN8RS35_POLSC</name>
<reference evidence="9 10" key="1">
    <citation type="submission" date="2023-10" db="EMBL/GenBank/DDBJ databases">
        <title>Genomes of two closely related lineages of the louse Polyplax serrata with different host specificities.</title>
        <authorList>
            <person name="Martinu J."/>
            <person name="Tarabai H."/>
            <person name="Stefka J."/>
            <person name="Hypsa V."/>
        </authorList>
    </citation>
    <scope>NUCLEOTIDE SEQUENCE [LARGE SCALE GENOMIC DNA]</scope>
    <source>
        <strain evidence="9">HR10_N</strain>
    </source>
</reference>
<keyword evidence="5" id="KW-0648">Protein biosynthesis</keyword>
<evidence type="ECO:0000259" key="7">
    <source>
        <dbReference type="PROSITE" id="PS51363"/>
    </source>
</evidence>
<protein>
    <submittedName>
        <fullName evidence="9">Uncharacterized protein</fullName>
    </submittedName>
</protein>
<dbReference type="SMART" id="SM00544">
    <property type="entry name" value="MA3"/>
    <property type="match status" value="1"/>
</dbReference>
<sequence>MEDWRSSSTNCLTNGYEHYANYNGRSSWGGRPNRAHYRSNSRSSSRPNSRRGSNDFASNEFLAKSNNQKSKPGNKRPAQSKMRLEAKDSRNAAEPNPPATIEATPSAPSAVEKTHVPSAVEQMKKAEDEAPTADDKEVLLVAKKNENNKQATSVKTNDAPAVVNKVVLKQHYESGQWSPDNPDGKKKYDRQFIMGLQNQPQSLRKPTNFPNLELLSDYKQRPFDRNVINSMNRSHMDNIYPSFANKNSSQRGQTLPKRGSQQGKPKAAKPTVVQVSLQQDVKLHETENAWKPARVTEPTTRTEEEAETEALYKRVRGILNKLTPEKFDRLVAQVQELPIDNSERLSGVIDLVFKKAVDEPSFSVAYAQMCRILQKMEVPGDRQQPGKTAPESFRKTLLTKCQNEFEKNSAAELKRDERLKEIEQEKDLEKKKMLQLAFEEEARKIRLRSVGNIRFIGELYKLQMLTCKIMHNCINHLLNLGDEESLECLCKLLTTIGQGLENAPKKNEEKLPDLSTYFKKLNDIVKNKGSGKVSSRVRFMIQDLIDLKANKWVPRRNESQPKTIDQIQKEAERENMQMNIALNAYQERNKRQDVRNSTDGRKRGAPDSSGWTTVTNSQPNKSRLVVESSKLKLDQSDVEVASTLSLGNRNLFVWGQSASSGKADDKRSLSQLGSNKFALLAPTTGSSSLKGSSMEKDRINSYKSLEDDIRTSKNQPDPNSRSSSRESASSKRDNSKFVTPMNNKAKVTPPPPSTVSDELTPDELDANSKKTKSLLNEYLSILDVNEATKDLNERFPPSTRKAFVSSICCEVMDKKGSQSKHAVGLLMNHFITSNSISKEQFIAGLSEVLETADDLEIDMPCMWKYLAEILVEMCSKEVITLRDVVSALTPVHGSPFSAKLLAALMEVLKEVKDITWIKDRWAESQVSLTEILSEEDINNFVEQNNLEFMLSKNIKLELSRMIAAGACFDEINSWVLVNVGKEKSTEPQFVRTLMTVLLEAAVTKGQSSSYKLDTDVFSKYEQLILRYTNHAENLELPCLFAVQAFVHKLEYPQAILHNIFEYLWDGSLITIESFKSWRNSKDPQEQEGHAVCVTSLTSFFTLLDETETDEEES</sequence>
<evidence type="ECO:0000256" key="6">
    <source>
        <dbReference type="SAM" id="MobiDB-lite"/>
    </source>
</evidence>
<evidence type="ECO:0000256" key="3">
    <source>
        <dbReference type="ARBA" id="ARBA00022553"/>
    </source>
</evidence>
<comment type="similarity">
    <text evidence="1">Belongs to the eukaryotic initiation factor 4G family.</text>
</comment>
<evidence type="ECO:0000256" key="4">
    <source>
        <dbReference type="ARBA" id="ARBA00022845"/>
    </source>
</evidence>
<dbReference type="GO" id="GO:0003729">
    <property type="term" value="F:mRNA binding"/>
    <property type="evidence" value="ECO:0007669"/>
    <property type="project" value="TreeGrafter"/>
</dbReference>
<dbReference type="Pfam" id="PF02847">
    <property type="entry name" value="MA3"/>
    <property type="match status" value="1"/>
</dbReference>
<feature type="compositionally biased region" description="Basic and acidic residues" evidence="6">
    <location>
        <begin position="587"/>
        <end position="605"/>
    </location>
</feature>
<proteinExistence type="inferred from homology"/>
<dbReference type="Gene3D" id="1.25.40.180">
    <property type="match status" value="3"/>
</dbReference>
<feature type="region of interest" description="Disordered" evidence="6">
    <location>
        <begin position="22"/>
        <end position="117"/>
    </location>
</feature>
<dbReference type="CDD" id="cd11559">
    <property type="entry name" value="W2_eIF4G1_like"/>
    <property type="match status" value="1"/>
</dbReference>
<comment type="caution">
    <text evidence="9">The sequence shown here is derived from an EMBL/GenBank/DDBJ whole genome shotgun (WGS) entry which is preliminary data.</text>
</comment>